<proteinExistence type="predicted"/>
<dbReference type="AlphaFoldDB" id="A0A8T0FEF8"/>
<sequence>MKEQMELFVYSRSSATAGKNLQDHKQLTSNLTGDYNSSNNPSALFTNTDLTEKRASVNSFNSTRDKRKMSRRNRLSSEAPLEPPPFVYIIPTPRKPEQKI</sequence>
<name>A0A8T0FEF8_ARGBR</name>
<keyword evidence="3" id="KW-1185">Reference proteome</keyword>
<feature type="compositionally biased region" description="Basic residues" evidence="1">
    <location>
        <begin position="65"/>
        <end position="74"/>
    </location>
</feature>
<comment type="caution">
    <text evidence="2">The sequence shown here is derived from an EMBL/GenBank/DDBJ whole genome shotgun (WGS) entry which is preliminary data.</text>
</comment>
<organism evidence="2 3">
    <name type="scientific">Argiope bruennichi</name>
    <name type="common">Wasp spider</name>
    <name type="synonym">Aranea bruennichi</name>
    <dbReference type="NCBI Taxonomy" id="94029"/>
    <lineage>
        <taxon>Eukaryota</taxon>
        <taxon>Metazoa</taxon>
        <taxon>Ecdysozoa</taxon>
        <taxon>Arthropoda</taxon>
        <taxon>Chelicerata</taxon>
        <taxon>Arachnida</taxon>
        <taxon>Araneae</taxon>
        <taxon>Araneomorphae</taxon>
        <taxon>Entelegynae</taxon>
        <taxon>Araneoidea</taxon>
        <taxon>Araneidae</taxon>
        <taxon>Argiope</taxon>
    </lineage>
</organism>
<evidence type="ECO:0000313" key="3">
    <source>
        <dbReference type="Proteomes" id="UP000807504"/>
    </source>
</evidence>
<feature type="region of interest" description="Disordered" evidence="1">
    <location>
        <begin position="31"/>
        <end position="50"/>
    </location>
</feature>
<reference evidence="2" key="1">
    <citation type="journal article" date="2020" name="bioRxiv">
        <title>Chromosome-level reference genome of the European wasp spider Argiope bruennichi: a resource for studies on range expansion and evolutionary adaptation.</title>
        <authorList>
            <person name="Sheffer M.M."/>
            <person name="Hoppe A."/>
            <person name="Krehenwinkel H."/>
            <person name="Uhl G."/>
            <person name="Kuss A.W."/>
            <person name="Jensen L."/>
            <person name="Jensen C."/>
            <person name="Gillespie R.G."/>
            <person name="Hoff K.J."/>
            <person name="Prost S."/>
        </authorList>
    </citation>
    <scope>NUCLEOTIDE SEQUENCE</scope>
</reference>
<reference evidence="2" key="2">
    <citation type="submission" date="2020-06" db="EMBL/GenBank/DDBJ databases">
        <authorList>
            <person name="Sheffer M."/>
        </authorList>
    </citation>
    <scope>NUCLEOTIDE SEQUENCE</scope>
</reference>
<accession>A0A8T0FEF8</accession>
<feature type="region of interest" description="Disordered" evidence="1">
    <location>
        <begin position="55"/>
        <end position="100"/>
    </location>
</feature>
<evidence type="ECO:0000256" key="1">
    <source>
        <dbReference type="SAM" id="MobiDB-lite"/>
    </source>
</evidence>
<dbReference type="Proteomes" id="UP000807504">
    <property type="component" value="Unassembled WGS sequence"/>
</dbReference>
<gene>
    <name evidence="2" type="ORF">HNY73_009245</name>
</gene>
<feature type="compositionally biased region" description="Polar residues" evidence="1">
    <location>
        <begin position="31"/>
        <end position="49"/>
    </location>
</feature>
<dbReference type="EMBL" id="JABXBU010000015">
    <property type="protein sequence ID" value="KAF8787670.1"/>
    <property type="molecule type" value="Genomic_DNA"/>
</dbReference>
<evidence type="ECO:0000313" key="2">
    <source>
        <dbReference type="EMBL" id="KAF8787670.1"/>
    </source>
</evidence>
<protein>
    <submittedName>
        <fullName evidence="2">Uncharacterized protein</fullName>
    </submittedName>
</protein>